<gene>
    <name evidence="3" type="ORF">DFH07DRAFT_965621</name>
</gene>
<sequence>MFPSLSSNNPFAPHWQDRQPQRYGPSPHTPENRQPAANTQMYHPQTYATQGQYPQPHPPHGYHPGVPVTQHPPVISYAPPPYPPPRDAYVPQFIPPPRHPAFAPPRMPPPPMVTPSYGTSYAHGAPQQPHAAPPASNLPASASEHVPAMGPIPKPFSLNTTAWTDAEKLSLKRDNWRAFESKVTNQLGMIAGAIRFLVLNPDDPNECPPQHLYPGHHRAWVDSNGIVLSFLREVLTVTERIHIADCTLASDTWTLLRYHHLVCGPAGQISAMKRFAAIQYASDPKTFASTTTRLTQCNEAIWHCGPPNPELFLLNGIISALEAKHRTTAKALLAVPNLTLQHAIATLDSMQGRAMEEEASGGGESQLHDQGLRPAHHPYMAILHQQRGGMAGKSVAEAKAKRRANEGKPPLPPRPTGTSAGKPQFKRDSGGWVYLTVEGVGDIYVAQPPPAPVANLALADAVGNLHTDPLPTEIEDRLEDLEAWLAVEDPRSSMNWNDPFVASATVSGDYDLFADTGANIHIPPFRADFTSFRAISPRAIKGFQGSSINATGIGMISTSRFELEWALYVPGASVRLLSVQRLSEVKNYTFHFNGRCYIHATSPVFSSTFR</sequence>
<name>A0AAD7IE79_9AGAR</name>
<dbReference type="InterPro" id="IPR054722">
    <property type="entry name" value="PolX-like_BBD"/>
</dbReference>
<dbReference type="Pfam" id="PF22936">
    <property type="entry name" value="Pol_BBD"/>
    <property type="match status" value="1"/>
</dbReference>
<feature type="compositionally biased region" description="Polar residues" evidence="1">
    <location>
        <begin position="1"/>
        <end position="10"/>
    </location>
</feature>
<feature type="region of interest" description="Disordered" evidence="1">
    <location>
        <begin position="390"/>
        <end position="425"/>
    </location>
</feature>
<feature type="domain" description="Retrovirus-related Pol polyprotein from transposon TNT 1-94-like beta-barrel" evidence="2">
    <location>
        <begin position="513"/>
        <end position="584"/>
    </location>
</feature>
<accession>A0AAD7IE79</accession>
<feature type="region of interest" description="Disordered" evidence="1">
    <location>
        <begin position="1"/>
        <end position="72"/>
    </location>
</feature>
<feature type="region of interest" description="Disordered" evidence="1">
    <location>
        <begin position="114"/>
        <end position="151"/>
    </location>
</feature>
<evidence type="ECO:0000313" key="4">
    <source>
        <dbReference type="Proteomes" id="UP001215280"/>
    </source>
</evidence>
<comment type="caution">
    <text evidence="3">The sequence shown here is derived from an EMBL/GenBank/DDBJ whole genome shotgun (WGS) entry which is preliminary data.</text>
</comment>
<dbReference type="Proteomes" id="UP001215280">
    <property type="component" value="Unassembled WGS sequence"/>
</dbReference>
<feature type="compositionally biased region" description="Basic and acidic residues" evidence="1">
    <location>
        <begin position="396"/>
        <end position="406"/>
    </location>
</feature>
<reference evidence="3" key="1">
    <citation type="submission" date="2023-03" db="EMBL/GenBank/DDBJ databases">
        <title>Massive genome expansion in bonnet fungi (Mycena s.s.) driven by repeated elements and novel gene families across ecological guilds.</title>
        <authorList>
            <consortium name="Lawrence Berkeley National Laboratory"/>
            <person name="Harder C.B."/>
            <person name="Miyauchi S."/>
            <person name="Viragh M."/>
            <person name="Kuo A."/>
            <person name="Thoen E."/>
            <person name="Andreopoulos B."/>
            <person name="Lu D."/>
            <person name="Skrede I."/>
            <person name="Drula E."/>
            <person name="Henrissat B."/>
            <person name="Morin E."/>
            <person name="Kohler A."/>
            <person name="Barry K."/>
            <person name="LaButti K."/>
            <person name="Morin E."/>
            <person name="Salamov A."/>
            <person name="Lipzen A."/>
            <person name="Mereny Z."/>
            <person name="Hegedus B."/>
            <person name="Baldrian P."/>
            <person name="Stursova M."/>
            <person name="Weitz H."/>
            <person name="Taylor A."/>
            <person name="Grigoriev I.V."/>
            <person name="Nagy L.G."/>
            <person name="Martin F."/>
            <person name="Kauserud H."/>
        </authorList>
    </citation>
    <scope>NUCLEOTIDE SEQUENCE</scope>
    <source>
        <strain evidence="3">CBHHK188m</strain>
    </source>
</reference>
<keyword evidence="4" id="KW-1185">Reference proteome</keyword>
<protein>
    <recommendedName>
        <fullName evidence="2">Retrovirus-related Pol polyprotein from transposon TNT 1-94-like beta-barrel domain-containing protein</fullName>
    </recommendedName>
</protein>
<organism evidence="3 4">
    <name type="scientific">Mycena maculata</name>
    <dbReference type="NCBI Taxonomy" id="230809"/>
    <lineage>
        <taxon>Eukaryota</taxon>
        <taxon>Fungi</taxon>
        <taxon>Dikarya</taxon>
        <taxon>Basidiomycota</taxon>
        <taxon>Agaricomycotina</taxon>
        <taxon>Agaricomycetes</taxon>
        <taxon>Agaricomycetidae</taxon>
        <taxon>Agaricales</taxon>
        <taxon>Marasmiineae</taxon>
        <taxon>Mycenaceae</taxon>
        <taxon>Mycena</taxon>
    </lineage>
</organism>
<evidence type="ECO:0000313" key="3">
    <source>
        <dbReference type="EMBL" id="KAJ7739802.1"/>
    </source>
</evidence>
<proteinExistence type="predicted"/>
<feature type="compositionally biased region" description="Low complexity" evidence="1">
    <location>
        <begin position="62"/>
        <end position="72"/>
    </location>
</feature>
<dbReference type="AlphaFoldDB" id="A0AAD7IE79"/>
<feature type="compositionally biased region" description="Low complexity" evidence="1">
    <location>
        <begin position="122"/>
        <end position="143"/>
    </location>
</feature>
<feature type="compositionally biased region" description="Polar residues" evidence="1">
    <location>
        <begin position="35"/>
        <end position="49"/>
    </location>
</feature>
<dbReference type="EMBL" id="JARJLG010000130">
    <property type="protein sequence ID" value="KAJ7739802.1"/>
    <property type="molecule type" value="Genomic_DNA"/>
</dbReference>
<evidence type="ECO:0000256" key="1">
    <source>
        <dbReference type="SAM" id="MobiDB-lite"/>
    </source>
</evidence>
<evidence type="ECO:0000259" key="2">
    <source>
        <dbReference type="Pfam" id="PF22936"/>
    </source>
</evidence>